<evidence type="ECO:0000256" key="1">
    <source>
        <dbReference type="SAM" id="Phobius"/>
    </source>
</evidence>
<feature type="transmembrane region" description="Helical" evidence="1">
    <location>
        <begin position="125"/>
        <end position="146"/>
    </location>
</feature>
<gene>
    <name evidence="2" type="ORF">SK069_04955</name>
</gene>
<feature type="transmembrane region" description="Helical" evidence="1">
    <location>
        <begin position="93"/>
        <end position="113"/>
    </location>
</feature>
<keyword evidence="1" id="KW-0812">Transmembrane</keyword>
<dbReference type="Proteomes" id="UP001277761">
    <property type="component" value="Unassembled WGS sequence"/>
</dbReference>
<proteinExistence type="predicted"/>
<keyword evidence="2" id="KW-0378">Hydrolase</keyword>
<dbReference type="EMBL" id="JAXAVX010000001">
    <property type="protein sequence ID" value="MDX8150934.1"/>
    <property type="molecule type" value="Genomic_DNA"/>
</dbReference>
<keyword evidence="3" id="KW-1185">Reference proteome</keyword>
<protein>
    <submittedName>
        <fullName evidence="2">Fenitrothion hydrolase</fullName>
    </submittedName>
</protein>
<organism evidence="2 3">
    <name type="scientific">Patulibacter brassicae</name>
    <dbReference type="NCBI Taxonomy" id="1705717"/>
    <lineage>
        <taxon>Bacteria</taxon>
        <taxon>Bacillati</taxon>
        <taxon>Actinomycetota</taxon>
        <taxon>Thermoleophilia</taxon>
        <taxon>Solirubrobacterales</taxon>
        <taxon>Patulibacteraceae</taxon>
        <taxon>Patulibacter</taxon>
    </lineage>
</organism>
<keyword evidence="1" id="KW-1133">Transmembrane helix</keyword>
<accession>A0ABU4VIG4</accession>
<feature type="transmembrane region" description="Helical" evidence="1">
    <location>
        <begin position="370"/>
        <end position="392"/>
    </location>
</feature>
<keyword evidence="1" id="KW-0472">Membrane</keyword>
<evidence type="ECO:0000313" key="2">
    <source>
        <dbReference type="EMBL" id="MDX8150934.1"/>
    </source>
</evidence>
<dbReference type="RefSeq" id="WP_319953074.1">
    <property type="nucleotide sequence ID" value="NZ_JAXAVX010000001.1"/>
</dbReference>
<feature type="transmembrane region" description="Helical" evidence="1">
    <location>
        <begin position="211"/>
        <end position="230"/>
    </location>
</feature>
<sequence>MLRRSPSARRSRLVPPVVALLAVGASTLAVPAAADAHGLAGGRELPIPEWLFAWAAAIVLVVSFVGLTVLWHRPRLAVLAEGRVLRVPVGAQAAGRVALGAIGVGLYGLTIWAGLSGIDNPQSNLAPTMVYVGFWVGLPVLSLVVGDVWRALSPWRAIADAGGWIARRAGGPDALPAPLRYPERVGAWPAAAVLLVFAWLELAAGNRDDPQLLGVLALLYGAAMLVGCGLYGTTFLDRADGFGRYFALAATLAPVHWERGRVRLRVPGSGLATIEPSPGLAAVVLTLIGTTTFDGISNGELWSSDGALGTTLEDLFGDLGLGASSAATAAATVGILLAVGLVTLFVRLGVAGVRSVDRERLRDVDLLGRFAPTLAPIAIGYAVAHYVSLLLIQGQALGFLLSDPRGDGSNLFGTAGWGVDYGIISPEATWYLQVAALVGGHVAGLVAAHDLALRTFRGPRAAVRSQYWMLAVMVAFTSLGLWLLS</sequence>
<feature type="transmembrane region" description="Helical" evidence="1">
    <location>
        <begin position="185"/>
        <end position="205"/>
    </location>
</feature>
<feature type="transmembrane region" description="Helical" evidence="1">
    <location>
        <begin position="430"/>
        <end position="453"/>
    </location>
</feature>
<feature type="transmembrane region" description="Helical" evidence="1">
    <location>
        <begin position="326"/>
        <end position="350"/>
    </location>
</feature>
<evidence type="ECO:0000313" key="3">
    <source>
        <dbReference type="Proteomes" id="UP001277761"/>
    </source>
</evidence>
<feature type="transmembrane region" description="Helical" evidence="1">
    <location>
        <begin position="465"/>
        <end position="484"/>
    </location>
</feature>
<dbReference type="GO" id="GO:0016787">
    <property type="term" value="F:hydrolase activity"/>
    <property type="evidence" value="ECO:0007669"/>
    <property type="project" value="UniProtKB-KW"/>
</dbReference>
<comment type="caution">
    <text evidence="2">The sequence shown here is derived from an EMBL/GenBank/DDBJ whole genome shotgun (WGS) entry which is preliminary data.</text>
</comment>
<reference evidence="2 3" key="1">
    <citation type="submission" date="2023-11" db="EMBL/GenBank/DDBJ databases">
        <authorList>
            <person name="Xu M."/>
            <person name="Jiang T."/>
        </authorList>
    </citation>
    <scope>NUCLEOTIDE SEQUENCE [LARGE SCALE GENOMIC DNA]</scope>
    <source>
        <strain evidence="2 3">SD</strain>
    </source>
</reference>
<name>A0ABU4VIG4_9ACTN</name>
<feature type="transmembrane region" description="Helical" evidence="1">
    <location>
        <begin position="52"/>
        <end position="72"/>
    </location>
</feature>